<gene>
    <name evidence="1" type="ORF">BBI01_10560</name>
</gene>
<evidence type="ECO:0000313" key="2">
    <source>
        <dbReference type="Proteomes" id="UP000092651"/>
    </source>
</evidence>
<protein>
    <submittedName>
        <fullName evidence="1">Uncharacterized protein</fullName>
    </submittedName>
</protein>
<organism evidence="1 2">
    <name type="scientific">Chryseobacterium artocarpi</name>
    <dbReference type="NCBI Taxonomy" id="1414727"/>
    <lineage>
        <taxon>Bacteria</taxon>
        <taxon>Pseudomonadati</taxon>
        <taxon>Bacteroidota</taxon>
        <taxon>Flavobacteriia</taxon>
        <taxon>Flavobacteriales</taxon>
        <taxon>Weeksellaceae</taxon>
        <taxon>Chryseobacterium group</taxon>
        <taxon>Chryseobacterium</taxon>
    </lineage>
</organism>
<dbReference type="RefSeq" id="WP_065394767.1">
    <property type="nucleotide sequence ID" value="NZ_MAYH01000023.1"/>
</dbReference>
<name>A0A1B8ZLV2_9FLAO</name>
<proteinExistence type="predicted"/>
<dbReference type="OrthoDB" id="1246359at2"/>
<keyword evidence="2" id="KW-1185">Reference proteome</keyword>
<accession>A0A1B8ZLV2</accession>
<dbReference type="EMBL" id="MAYH01000023">
    <property type="protein sequence ID" value="OCA72548.1"/>
    <property type="molecule type" value="Genomic_DNA"/>
</dbReference>
<reference evidence="1 2" key="1">
    <citation type="submission" date="2016-07" db="EMBL/GenBank/DDBJ databases">
        <authorList>
            <person name="Jeong J.-J."/>
            <person name="Kim D.W."/>
            <person name="Sang M.K."/>
            <person name="Choi I.-G."/>
            <person name="Kim K.D."/>
        </authorList>
    </citation>
    <scope>NUCLEOTIDE SEQUENCE [LARGE SCALE GENOMIC DNA]</scope>
    <source>
        <strain evidence="1 2">UTM-3</strain>
    </source>
</reference>
<sequence length="180" mass="20044">MQIKPLTLILAVVFQLISVTAFSQKRVELKTLVNKESEFVLPQTVEKITTILNTDASYYENANGERYARWLTKSGLELYTALGKNDSVDEIFFDIPDDKPVVVAGLPYGLTLNKTTLQESKTKFAKYGAKDQKLGMDSEFEGGSKLIFKKGKHYATLLFDGKNLLKSVGITKELIDPAAN</sequence>
<dbReference type="Proteomes" id="UP000092651">
    <property type="component" value="Unassembled WGS sequence"/>
</dbReference>
<evidence type="ECO:0000313" key="1">
    <source>
        <dbReference type="EMBL" id="OCA72548.1"/>
    </source>
</evidence>
<dbReference type="AlphaFoldDB" id="A0A1B8ZLV2"/>
<comment type="caution">
    <text evidence="1">The sequence shown here is derived from an EMBL/GenBank/DDBJ whole genome shotgun (WGS) entry which is preliminary data.</text>
</comment>